<evidence type="ECO:0000313" key="2">
    <source>
        <dbReference type="EMBL" id="KKN27374.1"/>
    </source>
</evidence>
<feature type="transmembrane region" description="Helical" evidence="1">
    <location>
        <begin position="336"/>
        <end position="359"/>
    </location>
</feature>
<dbReference type="GO" id="GO:0016020">
    <property type="term" value="C:membrane"/>
    <property type="evidence" value="ECO:0007669"/>
    <property type="project" value="InterPro"/>
</dbReference>
<feature type="transmembrane region" description="Helical" evidence="1">
    <location>
        <begin position="280"/>
        <end position="300"/>
    </location>
</feature>
<evidence type="ECO:0008006" key="3">
    <source>
        <dbReference type="Google" id="ProtNLM"/>
    </source>
</evidence>
<feature type="transmembrane region" description="Helical" evidence="1">
    <location>
        <begin position="435"/>
        <end position="457"/>
    </location>
</feature>
<feature type="transmembrane region" description="Helical" evidence="1">
    <location>
        <begin position="6"/>
        <end position="25"/>
    </location>
</feature>
<feature type="transmembrane region" description="Helical" evidence="1">
    <location>
        <begin position="409"/>
        <end position="429"/>
    </location>
</feature>
<keyword evidence="1" id="KW-1133">Transmembrane helix</keyword>
<dbReference type="EMBL" id="LAZR01002642">
    <property type="protein sequence ID" value="KKN27374.1"/>
    <property type="molecule type" value="Genomic_DNA"/>
</dbReference>
<feature type="transmembrane region" description="Helical" evidence="1">
    <location>
        <begin position="176"/>
        <end position="198"/>
    </location>
</feature>
<dbReference type="PANTHER" id="PTHR36178">
    <property type="entry name" value="SLR0625 PROTEIN"/>
    <property type="match status" value="1"/>
</dbReference>
<keyword evidence="1" id="KW-0812">Transmembrane</keyword>
<comment type="caution">
    <text evidence="2">The sequence shown here is derived from an EMBL/GenBank/DDBJ whole genome shotgun (WGS) entry which is preliminary data.</text>
</comment>
<gene>
    <name evidence="2" type="ORF">LCGC14_0865240</name>
</gene>
<dbReference type="GO" id="GO:0015501">
    <property type="term" value="F:glutamate:sodium symporter activity"/>
    <property type="evidence" value="ECO:0007669"/>
    <property type="project" value="InterPro"/>
</dbReference>
<protein>
    <recommendedName>
        <fullName evidence="3">Sodium/glutamate symporter</fullName>
    </recommendedName>
</protein>
<dbReference type="PANTHER" id="PTHR36178:SF1">
    <property type="entry name" value="SODIUM_GLUTAMATE SYMPORTER"/>
    <property type="match status" value="1"/>
</dbReference>
<feature type="transmembrane region" description="Helical" evidence="1">
    <location>
        <begin position="242"/>
        <end position="260"/>
    </location>
</feature>
<evidence type="ECO:0000256" key="1">
    <source>
        <dbReference type="SAM" id="Phobius"/>
    </source>
</evidence>
<dbReference type="InterPro" id="IPR004445">
    <property type="entry name" value="GltS"/>
</dbReference>
<sequence length="462" mass="50329">MEITGAQLTNLMVDICWLSLLLLVGKYLRTRLVLLQRLFLPASVIAGFIGLLLGPYVCGKYLFTFIPQEIMNSWSLYPGRLINIVFACLFLGFAVPSFKSIWKEGGPQLCYGWLVGMGQYMVGVGITIILLTPVFGVPHFFGCLLEIGFSGGHGTAAGMAEAFDQLGFQAGSDLGLMSATVGVISAVVFGMAMINLAARRGYTKVIKSPKLLSRAETRGLIPPDKRTPGSITTISPDTLEPFAFHAAWVGVAILIGWFMLKGIKSLSANMEPDLFKAFPLFPLAMMGGLFIQIFGSKTGLSKYLDRQTFDRILGLALDFLVISAIASIKLDVFFAFFLPFSILMVVGLAWVLFATWFIAPRMLPEAWFERSITEYGMQTGVTALGLLLLRVADPNFKTPAAKSFGFKQILYEPMMGGGFITAAAPILIYNYGIALTYSIGAASIIAALAVAFFNGWIHKSRK</sequence>
<keyword evidence="1" id="KW-0472">Membrane</keyword>
<accession>A0A0F9PB91</accession>
<feature type="transmembrane region" description="Helical" evidence="1">
    <location>
        <begin position="37"/>
        <end position="57"/>
    </location>
</feature>
<name>A0A0F9PB91_9ZZZZ</name>
<dbReference type="GO" id="GO:0015813">
    <property type="term" value="P:L-glutamate transmembrane transport"/>
    <property type="evidence" value="ECO:0007669"/>
    <property type="project" value="InterPro"/>
</dbReference>
<feature type="transmembrane region" description="Helical" evidence="1">
    <location>
        <begin position="77"/>
        <end position="98"/>
    </location>
</feature>
<dbReference type="Pfam" id="PF03616">
    <property type="entry name" value="Glt_symporter"/>
    <property type="match status" value="1"/>
</dbReference>
<reference evidence="2" key="1">
    <citation type="journal article" date="2015" name="Nature">
        <title>Complex archaea that bridge the gap between prokaryotes and eukaryotes.</title>
        <authorList>
            <person name="Spang A."/>
            <person name="Saw J.H."/>
            <person name="Jorgensen S.L."/>
            <person name="Zaremba-Niedzwiedzka K."/>
            <person name="Martijn J."/>
            <person name="Lind A.E."/>
            <person name="van Eijk R."/>
            <person name="Schleper C."/>
            <person name="Guy L."/>
            <person name="Ettema T.J."/>
        </authorList>
    </citation>
    <scope>NUCLEOTIDE SEQUENCE</scope>
</reference>
<organism evidence="2">
    <name type="scientific">marine sediment metagenome</name>
    <dbReference type="NCBI Taxonomy" id="412755"/>
    <lineage>
        <taxon>unclassified sequences</taxon>
        <taxon>metagenomes</taxon>
        <taxon>ecological metagenomes</taxon>
    </lineage>
</organism>
<feature type="transmembrane region" description="Helical" evidence="1">
    <location>
        <begin position="312"/>
        <end position="330"/>
    </location>
</feature>
<dbReference type="AlphaFoldDB" id="A0A0F9PB91"/>
<feature type="transmembrane region" description="Helical" evidence="1">
    <location>
        <begin position="110"/>
        <end position="131"/>
    </location>
</feature>
<proteinExistence type="predicted"/>